<sequence length="135" mass="15711">MKERKKPGLKKVRKASQFPKRLNQFHNLNALRHNDFYNIGNGYSPCDLDKYRKITNIEFSNLFADVGKPCQRPLNENSNGILRRNGLPKQMDFNTISQQEVNEITAARNNLPRKSLHYLTPIECFLQHADVSRLI</sequence>
<reference evidence="1 2" key="1">
    <citation type="submission" date="2020-08" db="EMBL/GenBank/DDBJ databases">
        <title>Listeria ohnekaius sp. nov. and Listeria portnoyii sp. nov. isolated from non-agricultural and natural environments.</title>
        <authorList>
            <person name="Weller D."/>
            <person name="Belias A.M."/>
            <person name="Liao J."/>
            <person name="Guo S."/>
            <person name="Orsi R.H."/>
            <person name="Wiedmann M."/>
        </authorList>
    </citation>
    <scope>NUCLEOTIDE SEQUENCE [LARGE SCALE GENOMIC DNA]</scope>
    <source>
        <strain evidence="1 2">FSL W9-0585</strain>
    </source>
</reference>
<comment type="caution">
    <text evidence="1">The sequence shown here is derived from an EMBL/GenBank/DDBJ whole genome shotgun (WGS) entry which is preliminary data.</text>
</comment>
<dbReference type="GO" id="GO:0005829">
    <property type="term" value="C:cytosol"/>
    <property type="evidence" value="ECO:0007669"/>
    <property type="project" value="TreeGrafter"/>
</dbReference>
<dbReference type="InterPro" id="IPR051917">
    <property type="entry name" value="Transposase-Integrase"/>
</dbReference>
<dbReference type="EMBL" id="JABJVM010000003">
    <property type="protein sequence ID" value="MBA3925669.1"/>
    <property type="molecule type" value="Genomic_DNA"/>
</dbReference>
<dbReference type="PANTHER" id="PTHR10948">
    <property type="entry name" value="TRANSPOSASE"/>
    <property type="match status" value="1"/>
</dbReference>
<name>A0A7W1YFK7_9LIST</name>
<proteinExistence type="predicted"/>
<dbReference type="PANTHER" id="PTHR10948:SF23">
    <property type="entry name" value="TRANSPOSASE INSI FOR INSERTION SEQUENCE ELEMENT IS30A-RELATED"/>
    <property type="match status" value="1"/>
</dbReference>
<accession>A0A7W1YFK7</accession>
<gene>
    <name evidence="1" type="ORF">HPK16_04860</name>
</gene>
<evidence type="ECO:0000313" key="2">
    <source>
        <dbReference type="Proteomes" id="UP000548787"/>
    </source>
</evidence>
<organism evidence="1 2">
    <name type="scientific">Listeria rustica</name>
    <dbReference type="NCBI Taxonomy" id="2713503"/>
    <lineage>
        <taxon>Bacteria</taxon>
        <taxon>Bacillati</taxon>
        <taxon>Bacillota</taxon>
        <taxon>Bacilli</taxon>
        <taxon>Bacillales</taxon>
        <taxon>Listeriaceae</taxon>
        <taxon>Listeria</taxon>
    </lineage>
</organism>
<evidence type="ECO:0000313" key="1">
    <source>
        <dbReference type="EMBL" id="MBA3925669.1"/>
    </source>
</evidence>
<protein>
    <recommendedName>
        <fullName evidence="3">Integrase catalytic domain-containing protein</fullName>
    </recommendedName>
</protein>
<dbReference type="SUPFAM" id="SSF53098">
    <property type="entry name" value="Ribonuclease H-like"/>
    <property type="match status" value="1"/>
</dbReference>
<dbReference type="InterPro" id="IPR012337">
    <property type="entry name" value="RNaseH-like_sf"/>
</dbReference>
<evidence type="ECO:0008006" key="3">
    <source>
        <dbReference type="Google" id="ProtNLM"/>
    </source>
</evidence>
<dbReference type="GO" id="GO:0032196">
    <property type="term" value="P:transposition"/>
    <property type="evidence" value="ECO:0007669"/>
    <property type="project" value="TreeGrafter"/>
</dbReference>
<dbReference type="AlphaFoldDB" id="A0A7W1YFK7"/>
<dbReference type="GO" id="GO:0004803">
    <property type="term" value="F:transposase activity"/>
    <property type="evidence" value="ECO:0007669"/>
    <property type="project" value="TreeGrafter"/>
</dbReference>
<dbReference type="Proteomes" id="UP000548787">
    <property type="component" value="Unassembled WGS sequence"/>
</dbReference>
<keyword evidence="2" id="KW-1185">Reference proteome</keyword>